<reference evidence="1 2" key="1">
    <citation type="submission" date="2014-02" db="EMBL/GenBank/DDBJ databases">
        <title>Diversity of Thermotogales isolates from hydrothermal vents.</title>
        <authorList>
            <person name="Haverkamp T.H.A."/>
            <person name="Lossouarn J."/>
            <person name="Geslin C."/>
            <person name="Nesbo C.L."/>
        </authorList>
    </citation>
    <scope>NUCLEOTIDE SEQUENCE [LARGE SCALE GENOMIC DNA]</scope>
    <source>
        <strain evidence="1 2">431</strain>
    </source>
</reference>
<dbReference type="InterPro" id="IPR011059">
    <property type="entry name" value="Metal-dep_hydrolase_composite"/>
</dbReference>
<organism evidence="1 2">
    <name type="scientific">Thermosipho melanesiensis</name>
    <dbReference type="NCBI Taxonomy" id="46541"/>
    <lineage>
        <taxon>Bacteria</taxon>
        <taxon>Thermotogati</taxon>
        <taxon>Thermotogota</taxon>
        <taxon>Thermotogae</taxon>
        <taxon>Thermotogales</taxon>
        <taxon>Fervidobacteriaceae</taxon>
        <taxon>Thermosipho</taxon>
    </lineage>
</organism>
<dbReference type="Gene3D" id="3.20.20.140">
    <property type="entry name" value="Metal-dependent hydrolases"/>
    <property type="match status" value="1"/>
</dbReference>
<evidence type="ECO:0000313" key="2">
    <source>
        <dbReference type="Proteomes" id="UP000185490"/>
    </source>
</evidence>
<dbReference type="Proteomes" id="UP000185490">
    <property type="component" value="Chromosome"/>
</dbReference>
<gene>
    <name evidence="1" type="ORF">BW47_01440</name>
</gene>
<keyword evidence="2" id="KW-1185">Reference proteome</keyword>
<dbReference type="PANTHER" id="PTHR43668:SF2">
    <property type="entry name" value="ALLANTOINASE"/>
    <property type="match status" value="1"/>
</dbReference>
<evidence type="ECO:0000313" key="1">
    <source>
        <dbReference type="EMBL" id="APT73336.1"/>
    </source>
</evidence>
<accession>A0ABM6GDB5</accession>
<dbReference type="SUPFAM" id="SSF51338">
    <property type="entry name" value="Composite domain of metallo-dependent hydrolases"/>
    <property type="match status" value="1"/>
</dbReference>
<sequence>MKVYDPFQKKVFYEDIKLPENFKGKNLLCIPTFFDFHTHVRLNNNQEDYNSLQKACIAGGFTEVLIQPNTNPILENKQVHKYHEKLVADSHVRFYRTTSLFGTQKPSDNILCYSTDGIKYTYNDLVENFSRKKPALVLDHSQLFEHEGIFYKEILDIPKRPITNEAIAIARTVLTGFEFGFKDFHIQHISTTYSLEMIEFLKKCANITCEVTPHHLLISNEEILNPNFKINPPLCDKKTIEILKDAVKTNKIDILATDHAPHPEKPADYRKAPYGTSNIEIAFSAFYTALNDVYLVTDKLCYAPRKRLGISYKFTSDNLVIVDLNQEFTVESKRFFSKGKNCAFDGMKLKGKIIGVKINGKWGYWNGEYLLD</sequence>
<dbReference type="InterPro" id="IPR050138">
    <property type="entry name" value="DHOase/Allantoinase_Hydrolase"/>
</dbReference>
<dbReference type="NCBIfam" id="NF006840">
    <property type="entry name" value="PRK09357.2-1"/>
    <property type="match status" value="1"/>
</dbReference>
<protein>
    <submittedName>
        <fullName evidence="1">Dihydroorotase</fullName>
    </submittedName>
</protein>
<dbReference type="EMBL" id="CP007389">
    <property type="protein sequence ID" value="APT73336.1"/>
    <property type="molecule type" value="Genomic_DNA"/>
</dbReference>
<name>A0ABM6GDB5_9BACT</name>
<dbReference type="RefSeq" id="WP_041425895.1">
    <property type="nucleotide sequence ID" value="NZ_CP007389.1"/>
</dbReference>
<dbReference type="PANTHER" id="PTHR43668">
    <property type="entry name" value="ALLANTOINASE"/>
    <property type="match status" value="1"/>
</dbReference>
<dbReference type="SUPFAM" id="SSF51556">
    <property type="entry name" value="Metallo-dependent hydrolases"/>
    <property type="match status" value="1"/>
</dbReference>
<proteinExistence type="predicted"/>
<dbReference type="InterPro" id="IPR032466">
    <property type="entry name" value="Metal_Hydrolase"/>
</dbReference>